<dbReference type="EMBL" id="QJTD01000006">
    <property type="protein sequence ID" value="PYE80224.1"/>
    <property type="molecule type" value="Genomic_DNA"/>
</dbReference>
<evidence type="ECO:0000313" key="2">
    <source>
        <dbReference type="Proteomes" id="UP000248054"/>
    </source>
</evidence>
<dbReference type="PROSITE" id="PS51257">
    <property type="entry name" value="PROKAR_LIPOPROTEIN"/>
    <property type="match status" value="1"/>
</dbReference>
<sequence>MKKIITIFLITPFLIQSCENKNGLEDSFWKYCDDYGAGYISDVLDFRGNKYLLVRNDTIFDKEEVAIATIDRIEDDFGERRLFVKDQNGRLARYCEK</sequence>
<protein>
    <submittedName>
        <fullName evidence="1">Uncharacterized protein</fullName>
    </submittedName>
</protein>
<dbReference type="AlphaFoldDB" id="A0A2V4X587"/>
<accession>A0A2V4X587</accession>
<comment type="caution">
    <text evidence="1">The sequence shown here is derived from an EMBL/GenBank/DDBJ whole genome shotgun (WGS) entry which is preliminary data.</text>
</comment>
<dbReference type="Proteomes" id="UP000248054">
    <property type="component" value="Unassembled WGS sequence"/>
</dbReference>
<gene>
    <name evidence="1" type="ORF">DFQ11_10621</name>
</gene>
<proteinExistence type="predicted"/>
<name>A0A2V4X587_9FLAO</name>
<reference evidence="1 2" key="1">
    <citation type="submission" date="2018-06" db="EMBL/GenBank/DDBJ databases">
        <title>Genomic Encyclopedia of Type Strains, Phase III (KMG-III): the genomes of soil and plant-associated and newly described type strains.</title>
        <authorList>
            <person name="Whitman W."/>
        </authorList>
    </citation>
    <scope>NUCLEOTIDE SEQUENCE [LARGE SCALE GENOMIC DNA]</scope>
    <source>
        <strain evidence="1 2">CECT 7945</strain>
    </source>
</reference>
<dbReference type="OrthoDB" id="1269923at2"/>
<dbReference type="RefSeq" id="WP_110476095.1">
    <property type="nucleotide sequence ID" value="NZ_BMWQ01000006.1"/>
</dbReference>
<organism evidence="1 2">
    <name type="scientific">Winogradskyella epiphytica</name>
    <dbReference type="NCBI Taxonomy" id="262005"/>
    <lineage>
        <taxon>Bacteria</taxon>
        <taxon>Pseudomonadati</taxon>
        <taxon>Bacteroidota</taxon>
        <taxon>Flavobacteriia</taxon>
        <taxon>Flavobacteriales</taxon>
        <taxon>Flavobacteriaceae</taxon>
        <taxon>Winogradskyella</taxon>
    </lineage>
</organism>
<evidence type="ECO:0000313" key="1">
    <source>
        <dbReference type="EMBL" id="PYE80224.1"/>
    </source>
</evidence>
<keyword evidence="2" id="KW-1185">Reference proteome</keyword>